<evidence type="ECO:0008006" key="4">
    <source>
        <dbReference type="Google" id="ProtNLM"/>
    </source>
</evidence>
<sequence>MLRVSWRLPAVALIITLFQGVLAEERKEAGEVVEKAVEKARKLSETMHLPENAHNDKGQEAARQTVEKLNAPAFREQLGCQMERIQHSGTPQEQARTVQVQGALSAQESVYLFLSSSLPEATVNRYLIDVNRTAEQRIVPLLFGLPQGLAGKRLNADYFSRVMQAAPECRDTPDAPCRRLAVPFKVNPELFARYNINEVPVLVYDNGQDSWSIQGETELAYLLEKVGKAANSPALAGISARLRGGQ</sequence>
<evidence type="ECO:0000313" key="3">
    <source>
        <dbReference type="Proteomes" id="UP000596092"/>
    </source>
</evidence>
<feature type="chain" id="PRO_5032457097" description="Type-F conjugative transfer system pilin assembly protein TrbC" evidence="1">
    <location>
        <begin position="24"/>
        <end position="246"/>
    </location>
</feature>
<feature type="signal peptide" evidence="1">
    <location>
        <begin position="1"/>
        <end position="23"/>
    </location>
</feature>
<dbReference type="InterPro" id="IPR019106">
    <property type="entry name" value="T4SS_TrbC"/>
</dbReference>
<evidence type="ECO:0000256" key="1">
    <source>
        <dbReference type="SAM" id="SignalP"/>
    </source>
</evidence>
<dbReference type="AlphaFoldDB" id="A0A7T5VB58"/>
<dbReference type="KEGG" id="dog:HP555_01690"/>
<evidence type="ECO:0000313" key="2">
    <source>
        <dbReference type="EMBL" id="QQG64662.1"/>
    </source>
</evidence>
<dbReference type="EMBL" id="CP054140">
    <property type="protein sequence ID" value="QQG64662.1"/>
    <property type="molecule type" value="Genomic_DNA"/>
</dbReference>
<accession>A0A7T5VB58</accession>
<reference evidence="2 3" key="1">
    <citation type="submission" date="2020-05" db="EMBL/GenBank/DDBJ databases">
        <title>Complete genome of Desulfobulbus oligotrophicus.</title>
        <authorList>
            <person name="Podar M."/>
        </authorList>
    </citation>
    <scope>NUCLEOTIDE SEQUENCE [LARGE SCALE GENOMIC DNA]</scope>
    <source>
        <strain evidence="2 3">Prop6</strain>
    </source>
</reference>
<dbReference type="Proteomes" id="UP000596092">
    <property type="component" value="Chromosome"/>
</dbReference>
<gene>
    <name evidence="2" type="ORF">HP555_01690</name>
</gene>
<keyword evidence="3" id="KW-1185">Reference proteome</keyword>
<organism evidence="2 3">
    <name type="scientific">Desulfobulbus oligotrophicus</name>
    <dbReference type="NCBI Taxonomy" id="1909699"/>
    <lineage>
        <taxon>Bacteria</taxon>
        <taxon>Pseudomonadati</taxon>
        <taxon>Thermodesulfobacteriota</taxon>
        <taxon>Desulfobulbia</taxon>
        <taxon>Desulfobulbales</taxon>
        <taxon>Desulfobulbaceae</taxon>
        <taxon>Desulfobulbus</taxon>
    </lineage>
</organism>
<proteinExistence type="predicted"/>
<protein>
    <recommendedName>
        <fullName evidence="4">Type-F conjugative transfer system pilin assembly protein TrbC</fullName>
    </recommendedName>
</protein>
<dbReference type="Pfam" id="PF09673">
    <property type="entry name" value="TrbC_Ftype"/>
    <property type="match status" value="1"/>
</dbReference>
<dbReference type="RefSeq" id="WP_199263495.1">
    <property type="nucleotide sequence ID" value="NZ_CP054140.1"/>
</dbReference>
<keyword evidence="1" id="KW-0732">Signal</keyword>
<name>A0A7T5VB58_9BACT</name>